<protein>
    <submittedName>
        <fullName evidence="3">PH domain-containing protein</fullName>
    </submittedName>
</protein>
<proteinExistence type="predicted"/>
<organism evidence="3 4">
    <name type="scientific">Amycolatopsis melonis</name>
    <dbReference type="NCBI Taxonomy" id="3156488"/>
    <lineage>
        <taxon>Bacteria</taxon>
        <taxon>Bacillati</taxon>
        <taxon>Actinomycetota</taxon>
        <taxon>Actinomycetes</taxon>
        <taxon>Pseudonocardiales</taxon>
        <taxon>Pseudonocardiaceae</taxon>
        <taxon>Amycolatopsis</taxon>
    </lineage>
</organism>
<keyword evidence="1" id="KW-0472">Membrane</keyword>
<evidence type="ECO:0000313" key="4">
    <source>
        <dbReference type="Proteomes" id="UP001440984"/>
    </source>
</evidence>
<keyword evidence="1" id="KW-1133">Transmembrane helix</keyword>
<dbReference type="PANTHER" id="PTHR34473">
    <property type="entry name" value="UPF0699 TRANSMEMBRANE PROTEIN YDBS"/>
    <property type="match status" value="1"/>
</dbReference>
<dbReference type="PANTHER" id="PTHR34473:SF2">
    <property type="entry name" value="UPF0699 TRANSMEMBRANE PROTEIN YDBT"/>
    <property type="match status" value="1"/>
</dbReference>
<evidence type="ECO:0000259" key="2">
    <source>
        <dbReference type="Pfam" id="PF03703"/>
    </source>
</evidence>
<dbReference type="PIRSF" id="PIRSF026631">
    <property type="entry name" value="UCP026631"/>
    <property type="match status" value="1"/>
</dbReference>
<feature type="transmembrane region" description="Helical" evidence="1">
    <location>
        <begin position="201"/>
        <end position="227"/>
    </location>
</feature>
<name>A0ABV0LFH4_9PSEU</name>
<feature type="domain" description="YdbS-like PH" evidence="2">
    <location>
        <begin position="58"/>
        <end position="134"/>
    </location>
</feature>
<sequence length="482" mass="50879">MTGWRRLDRRTLGVTAVLLAGVAVSAGTPIAIGTGSLWLVPAALLLVGGGVLADYVRWRHTRFRCTADRLEIEFAFVTHTRKSLARDRIRTVDLTANPVHRAFGVAVLTIGTGERDRITLAPLARAEAEALRAELLHRIPESAAEDGPLATLDPRWIRYAPVSFVAPVLGLSAFGGLFKVADWFGAGGGLLKWLLNLFGELPLAASILLLVVLAVAVGVVGAVGLFVEMWWHHRLDREPGGTLRVRRGLLTTRSITIEERRLRGVELVEPLGARLAGAARVDAIATGMKRDDDKTESKTLLPVAPRAVAARVAAQVAGEPVADVPLVPHPPAARGRRLRWALAAALAPVAVLLILGALLTDVLLVVAAAVAVVAVPVAVLLARDAYRGLGHGARGRYLVTRAGSVRRSTAVLARDGVIGWTVKQSVFQRRRGLATFTATTAAGSGAYSIRDADAAEGLVFAASAVPGVLAPFASVPAEASRA</sequence>
<dbReference type="Pfam" id="PF03703">
    <property type="entry name" value="bPH_2"/>
    <property type="match status" value="2"/>
</dbReference>
<gene>
    <name evidence="3" type="ORF">ABJI51_18350</name>
</gene>
<dbReference type="EMBL" id="JBDZYD010000006">
    <property type="protein sequence ID" value="MEQ0561050.1"/>
    <property type="molecule type" value="Genomic_DNA"/>
</dbReference>
<comment type="caution">
    <text evidence="3">The sequence shown here is derived from an EMBL/GenBank/DDBJ whole genome shotgun (WGS) entry which is preliminary data.</text>
</comment>
<feature type="transmembrane region" description="Helical" evidence="1">
    <location>
        <begin position="159"/>
        <end position="181"/>
    </location>
</feature>
<dbReference type="InterPro" id="IPR014529">
    <property type="entry name" value="UCP026631"/>
</dbReference>
<feature type="domain" description="YdbS-like PH" evidence="2">
    <location>
        <begin position="393"/>
        <end position="456"/>
    </location>
</feature>
<feature type="transmembrane region" description="Helical" evidence="1">
    <location>
        <begin position="340"/>
        <end position="359"/>
    </location>
</feature>
<dbReference type="Proteomes" id="UP001440984">
    <property type="component" value="Unassembled WGS sequence"/>
</dbReference>
<feature type="transmembrane region" description="Helical" evidence="1">
    <location>
        <begin position="36"/>
        <end position="56"/>
    </location>
</feature>
<dbReference type="InterPro" id="IPR005182">
    <property type="entry name" value="YdbS-like_PH"/>
</dbReference>
<dbReference type="RefSeq" id="WP_348952247.1">
    <property type="nucleotide sequence ID" value="NZ_JBDZYD010000006.1"/>
</dbReference>
<reference evidence="3 4" key="1">
    <citation type="submission" date="2024-05" db="EMBL/GenBank/DDBJ databases">
        <authorList>
            <person name="Zhao H."/>
            <person name="Xu Y."/>
            <person name="Lin S."/>
            <person name="Spain J.C."/>
            <person name="Zhou N.-Y."/>
        </authorList>
    </citation>
    <scope>NUCLEOTIDE SEQUENCE [LARGE SCALE GENOMIC DNA]</scope>
    <source>
        <strain evidence="3 4">NEAU-NG30</strain>
    </source>
</reference>
<feature type="transmembrane region" description="Helical" evidence="1">
    <location>
        <begin position="365"/>
        <end position="386"/>
    </location>
</feature>
<evidence type="ECO:0000313" key="3">
    <source>
        <dbReference type="EMBL" id="MEQ0561050.1"/>
    </source>
</evidence>
<keyword evidence="4" id="KW-1185">Reference proteome</keyword>
<evidence type="ECO:0000256" key="1">
    <source>
        <dbReference type="SAM" id="Phobius"/>
    </source>
</evidence>
<accession>A0ABV0LFH4</accession>
<keyword evidence="1" id="KW-0812">Transmembrane</keyword>